<dbReference type="STRING" id="2325.TKV_c18480"/>
<evidence type="ECO:0000256" key="2">
    <source>
        <dbReference type="ARBA" id="ARBA00004496"/>
    </source>
</evidence>
<keyword evidence="13 15" id="KW-0368">Histidine biosynthesis</keyword>
<dbReference type="FunFam" id="3.40.190.10:FF:000008">
    <property type="entry name" value="ATP phosphoribosyltransferase"/>
    <property type="match status" value="1"/>
</dbReference>
<comment type="pathway">
    <text evidence="3 15">Amino-acid biosynthesis; L-histidine biosynthesis; L-histidine from 5-phospho-alpha-D-ribose 1-diphosphate: step 1/9.</text>
</comment>
<sequence length="216" mass="24083">MENISIALPKGRMADSAITLFEKAAIAENVLKDISRKLVVNDQKNSMKFMLVKPMDVPTYVEHGAADLGICGKDILLEQKKDCYEVLDLKFGFCKMVVAGPKEAKDSFLTNKRVATKFPNIAEEFFRQKGENVEIIKLNGSVELAPIVGLSEVIVDIVETGNTLRENGLIVIEEIFPSSARLIVNKASLKTKSQRIKEIIIKLKEVVETFKEVKND</sequence>
<dbReference type="InterPro" id="IPR024893">
    <property type="entry name" value="ATP_PRibTrfase_HisG_short"/>
</dbReference>
<evidence type="ECO:0000256" key="13">
    <source>
        <dbReference type="ARBA" id="ARBA00023102"/>
    </source>
</evidence>
<evidence type="ECO:0000256" key="6">
    <source>
        <dbReference type="ARBA" id="ARBA00020998"/>
    </source>
</evidence>
<dbReference type="GO" id="GO:0005737">
    <property type="term" value="C:cytoplasm"/>
    <property type="evidence" value="ECO:0007669"/>
    <property type="project" value="UniProtKB-SubCell"/>
</dbReference>
<dbReference type="HAMAP" id="MF_01018">
    <property type="entry name" value="HisG_Short"/>
    <property type="match status" value="1"/>
</dbReference>
<evidence type="ECO:0000256" key="4">
    <source>
        <dbReference type="ARBA" id="ARBA00009489"/>
    </source>
</evidence>
<dbReference type="CDD" id="cd13595">
    <property type="entry name" value="PBP2_HisGs"/>
    <property type="match status" value="1"/>
</dbReference>
<evidence type="ECO:0000259" key="16">
    <source>
        <dbReference type="Pfam" id="PF01634"/>
    </source>
</evidence>
<dbReference type="RefSeq" id="WP_049685648.1">
    <property type="nucleotide sequence ID" value="NZ_CP009170.1"/>
</dbReference>
<dbReference type="GO" id="GO:0005524">
    <property type="term" value="F:ATP binding"/>
    <property type="evidence" value="ECO:0007669"/>
    <property type="project" value="UniProtKB-KW"/>
</dbReference>
<comment type="subunit">
    <text evidence="15">Heteromultimer composed of HisG and HisZ subunits.</text>
</comment>
<dbReference type="InterPro" id="IPR013820">
    <property type="entry name" value="ATP_PRibTrfase_cat"/>
</dbReference>
<dbReference type="SMR" id="A0A097AT63"/>
<gene>
    <name evidence="15 17" type="primary">hisG</name>
    <name evidence="17" type="ORF">TKV_c18480</name>
</gene>
<dbReference type="OrthoDB" id="9801867at2"/>
<organism evidence="17 18">
    <name type="scientific">Thermoanaerobacter kivui</name>
    <name type="common">Acetogenium kivui</name>
    <dbReference type="NCBI Taxonomy" id="2325"/>
    <lineage>
        <taxon>Bacteria</taxon>
        <taxon>Bacillati</taxon>
        <taxon>Bacillota</taxon>
        <taxon>Clostridia</taxon>
        <taxon>Thermoanaerobacterales</taxon>
        <taxon>Thermoanaerobacteraceae</taxon>
        <taxon>Thermoanaerobacter</taxon>
    </lineage>
</organism>
<dbReference type="EMBL" id="CP009170">
    <property type="protein sequence ID" value="AIS52998.1"/>
    <property type="molecule type" value="Genomic_DNA"/>
</dbReference>
<reference evidence="18" key="1">
    <citation type="journal article" date="2015" name="Genome Announc.">
        <title>Whole-Genome Sequences of 80 Environmental and Clinical Isolates of Burkholderia pseudomallei.</title>
        <authorList>
            <person name="Johnson S.L."/>
            <person name="Baker A.L."/>
            <person name="Chain P.S."/>
            <person name="Currie B.J."/>
            <person name="Daligault H.E."/>
            <person name="Davenport K.W."/>
            <person name="Davis C.B."/>
            <person name="Inglis T.J."/>
            <person name="Kaestli M."/>
            <person name="Koren S."/>
            <person name="Mayo M."/>
            <person name="Merritt A.J."/>
            <person name="Price E.P."/>
            <person name="Sarovich D.S."/>
            <person name="Warner J."/>
            <person name="Rosovitz M.J."/>
        </authorList>
    </citation>
    <scope>NUCLEOTIDE SEQUENCE [LARGE SCALE GENOMIC DNA]</scope>
    <source>
        <strain evidence="18">DSM 2030</strain>
    </source>
</reference>
<evidence type="ECO:0000256" key="11">
    <source>
        <dbReference type="ARBA" id="ARBA00022741"/>
    </source>
</evidence>
<feature type="domain" description="ATP phosphoribosyltransferase catalytic" evidence="16">
    <location>
        <begin position="53"/>
        <end position="204"/>
    </location>
</feature>
<proteinExistence type="inferred from homology"/>
<comment type="subcellular location">
    <subcellularLocation>
        <location evidence="2 15">Cytoplasm</location>
    </subcellularLocation>
</comment>
<dbReference type="InterPro" id="IPR018198">
    <property type="entry name" value="ATP_PRibTrfase_CS"/>
</dbReference>
<protein>
    <recommendedName>
        <fullName evidence="6 15">ATP phosphoribosyltransferase</fullName>
        <shortName evidence="15">ATP-PRT</shortName>
        <shortName evidence="15">ATP-PRTase</shortName>
        <ecNumber evidence="5 15">2.4.2.17</ecNumber>
    </recommendedName>
</protein>
<keyword evidence="18" id="KW-1185">Reference proteome</keyword>
<evidence type="ECO:0000256" key="7">
    <source>
        <dbReference type="ARBA" id="ARBA00022490"/>
    </source>
</evidence>
<dbReference type="KEGG" id="tki:TKV_c18480"/>
<dbReference type="PANTHER" id="PTHR21403">
    <property type="entry name" value="ATP PHOSPHORIBOSYLTRANSFERASE ATP-PRTASE"/>
    <property type="match status" value="1"/>
</dbReference>
<evidence type="ECO:0000256" key="15">
    <source>
        <dbReference type="HAMAP-Rule" id="MF_01018"/>
    </source>
</evidence>
<evidence type="ECO:0000256" key="9">
    <source>
        <dbReference type="ARBA" id="ARBA00022676"/>
    </source>
</evidence>
<dbReference type="PROSITE" id="PS01316">
    <property type="entry name" value="ATP_P_PHORIBOSYLTR"/>
    <property type="match status" value="1"/>
</dbReference>
<dbReference type="AlphaFoldDB" id="A0A097AT63"/>
<dbReference type="SUPFAM" id="SSF53850">
    <property type="entry name" value="Periplasmic binding protein-like II"/>
    <property type="match status" value="1"/>
</dbReference>
<keyword evidence="9 15" id="KW-0328">Glycosyltransferase</keyword>
<dbReference type="UniPathway" id="UPA00031">
    <property type="reaction ID" value="UER00006"/>
</dbReference>
<comment type="domain">
    <text evidence="15">Lacks the C-terminal regulatory region which is replaced by HisZ.</text>
</comment>
<comment type="catalytic activity">
    <reaction evidence="1 15">
        <text>1-(5-phospho-beta-D-ribosyl)-ATP + diphosphate = 5-phospho-alpha-D-ribose 1-diphosphate + ATP</text>
        <dbReference type="Rhea" id="RHEA:18473"/>
        <dbReference type="ChEBI" id="CHEBI:30616"/>
        <dbReference type="ChEBI" id="CHEBI:33019"/>
        <dbReference type="ChEBI" id="CHEBI:58017"/>
        <dbReference type="ChEBI" id="CHEBI:73183"/>
        <dbReference type="EC" id="2.4.2.17"/>
    </reaction>
</comment>
<dbReference type="GO" id="GO:0000105">
    <property type="term" value="P:L-histidine biosynthetic process"/>
    <property type="evidence" value="ECO:0007669"/>
    <property type="project" value="UniProtKB-UniRule"/>
</dbReference>
<keyword evidence="12 15" id="KW-0067">ATP-binding</keyword>
<keyword evidence="8 15" id="KW-0028">Amino-acid biosynthesis</keyword>
<keyword evidence="10 15" id="KW-0808">Transferase</keyword>
<dbReference type="Proteomes" id="UP000029669">
    <property type="component" value="Chromosome"/>
</dbReference>
<keyword evidence="7 15" id="KW-0963">Cytoplasm</keyword>
<accession>A0A097AT63</accession>
<dbReference type="HOGENOM" id="CLU_038115_2_0_9"/>
<comment type="function">
    <text evidence="14 15">Catalyzes the condensation of ATP and 5-phosphoribose 1-diphosphate to form N'-(5'-phosphoribosyl)-ATP (PR-ATP). Has a crucial role in the pathway because the rate of histidine biosynthesis seems to be controlled primarily by regulation of HisG enzymatic activity.</text>
</comment>
<evidence type="ECO:0000256" key="1">
    <source>
        <dbReference type="ARBA" id="ARBA00000915"/>
    </source>
</evidence>
<evidence type="ECO:0000313" key="17">
    <source>
        <dbReference type="EMBL" id="AIS52998.1"/>
    </source>
</evidence>
<keyword evidence="11 15" id="KW-0547">Nucleotide-binding</keyword>
<evidence type="ECO:0000256" key="8">
    <source>
        <dbReference type="ARBA" id="ARBA00022605"/>
    </source>
</evidence>
<evidence type="ECO:0000256" key="5">
    <source>
        <dbReference type="ARBA" id="ARBA00011946"/>
    </source>
</evidence>
<evidence type="ECO:0000313" key="18">
    <source>
        <dbReference type="Proteomes" id="UP000029669"/>
    </source>
</evidence>
<dbReference type="Pfam" id="PF01634">
    <property type="entry name" value="HisG"/>
    <property type="match status" value="1"/>
</dbReference>
<dbReference type="NCBIfam" id="TIGR00070">
    <property type="entry name" value="hisG"/>
    <property type="match status" value="1"/>
</dbReference>
<dbReference type="GO" id="GO:0003879">
    <property type="term" value="F:ATP phosphoribosyltransferase activity"/>
    <property type="evidence" value="ECO:0007669"/>
    <property type="project" value="UniProtKB-UniRule"/>
</dbReference>
<dbReference type="Gene3D" id="3.40.190.10">
    <property type="entry name" value="Periplasmic binding protein-like II"/>
    <property type="match status" value="2"/>
</dbReference>
<dbReference type="InterPro" id="IPR001348">
    <property type="entry name" value="ATP_PRibTrfase_HisG"/>
</dbReference>
<dbReference type="eggNOG" id="COG0040">
    <property type="taxonomic scope" value="Bacteria"/>
</dbReference>
<dbReference type="PANTHER" id="PTHR21403:SF8">
    <property type="entry name" value="ATP PHOSPHORIBOSYLTRANSFERASE"/>
    <property type="match status" value="1"/>
</dbReference>
<evidence type="ECO:0000256" key="12">
    <source>
        <dbReference type="ARBA" id="ARBA00022840"/>
    </source>
</evidence>
<dbReference type="EC" id="2.4.2.17" evidence="5 15"/>
<name>A0A097AT63_THEKI</name>
<evidence type="ECO:0000256" key="3">
    <source>
        <dbReference type="ARBA" id="ARBA00004667"/>
    </source>
</evidence>
<evidence type="ECO:0000256" key="14">
    <source>
        <dbReference type="ARBA" id="ARBA00024861"/>
    </source>
</evidence>
<evidence type="ECO:0000256" key="10">
    <source>
        <dbReference type="ARBA" id="ARBA00022679"/>
    </source>
</evidence>
<comment type="similarity">
    <text evidence="4 15">Belongs to the ATP phosphoribosyltransferase family. Short subfamily.</text>
</comment>